<sequence>MATAAGGVYAGGEDQQQQQRPRATDVSTALCDVEALAAVEEGRVSEADVNRYREAVDAALIACEASSPRDRFRLIETAGGNFLLVTNALPKDRTEQQPPCVLEGSGRASSSNNNYEGIGTPSAGSGNAFDGLLALERGTSGGGLTATVPSAPGYVAKSVNTLSYDGRLLSNSYVLYTKEQLRKSLSPDKRAIVERILRFVDTPGILDHNNVQDVEAVLWLLFCGPQSVCQNPTCFGRDRECEVSYPVLLPPVFYDPITDYSAYINLAELYVYVWYRNYDFDSEPTRCYELGTVAMDRVKKTLQSVRQRFSDRSVPVWPVSSRTCVFCALYNQNRVCLDLAKSDVDVTSYSPIIIKDCRDAATNVTLSHVLPGQRVASLFPVYDIGTLLRALCDSNDGEERRKRMRETIDSALSTTDDAV</sequence>
<feature type="region of interest" description="Disordered" evidence="2">
    <location>
        <begin position="1"/>
        <end position="23"/>
    </location>
</feature>
<accession>B3UY22</accession>
<dbReference type="EMBL" id="EU579861">
    <property type="protein sequence ID" value="ACE95600.1"/>
    <property type="molecule type" value="Genomic_DNA"/>
</dbReference>
<name>B3UY22_MUHV1</name>
<evidence type="ECO:0000256" key="1">
    <source>
        <dbReference type="ARBA" id="ARBA00006002"/>
    </source>
</evidence>
<protein>
    <submittedName>
        <fullName evidence="3">M95</fullName>
    </submittedName>
</protein>
<evidence type="ECO:0000313" key="4">
    <source>
        <dbReference type="Proteomes" id="UP000101273"/>
    </source>
</evidence>
<dbReference type="Proteomes" id="UP000101273">
    <property type="component" value="Genome"/>
</dbReference>
<dbReference type="Pfam" id="PF03038">
    <property type="entry name" value="Herpes_UL95"/>
    <property type="match status" value="1"/>
</dbReference>
<reference evidence="3 4" key="1">
    <citation type="journal article" date="2008" name="J. Virol.">
        <title>Laboratory strains of murine cytomegalovirus are genetically similar to but phenotypically distinct from wild strains of virus.</title>
        <authorList>
            <person name="Smith L.M."/>
            <person name="McWhorter A.R."/>
            <person name="Masters L.L."/>
            <person name="Shellam G.R."/>
            <person name="Redwood A.J."/>
        </authorList>
    </citation>
    <scope>NUCLEOTIDE SEQUENCE [LARGE SCALE GENOMIC DNA]</scope>
    <source>
        <strain evidence="3">C4A</strain>
    </source>
</reference>
<evidence type="ECO:0000313" key="3">
    <source>
        <dbReference type="EMBL" id="ACE95600.1"/>
    </source>
</evidence>
<gene>
    <name evidence="3" type="primary">M95</name>
</gene>
<feature type="compositionally biased region" description="Polar residues" evidence="2">
    <location>
        <begin position="14"/>
        <end position="23"/>
    </location>
</feature>
<dbReference type="InterPro" id="IPR004280">
    <property type="entry name" value="Herpes_UL95"/>
</dbReference>
<organism evidence="3 4">
    <name type="scientific">Muromegalovirus C4A</name>
    <dbReference type="NCBI Taxonomy" id="524649"/>
    <lineage>
        <taxon>Viruses</taxon>
        <taxon>Duplodnaviria</taxon>
        <taxon>Heunggongvirae</taxon>
        <taxon>Peploviricota</taxon>
        <taxon>Herviviricetes</taxon>
        <taxon>Herpesvirales</taxon>
        <taxon>Orthoherpesviridae</taxon>
        <taxon>Betaherpesvirinae</taxon>
        <taxon>Muromegalovirus</taxon>
        <taxon>Muromegalovirus muridbeta1</taxon>
        <taxon>Murid herpesvirus 1</taxon>
    </lineage>
</organism>
<proteinExistence type="inferred from homology"/>
<comment type="similarity">
    <text evidence="1">Belongs to the herpesviridae UL95 family.</text>
</comment>
<feature type="region of interest" description="Disordered" evidence="2">
    <location>
        <begin position="94"/>
        <end position="113"/>
    </location>
</feature>
<evidence type="ECO:0000256" key="2">
    <source>
        <dbReference type="SAM" id="MobiDB-lite"/>
    </source>
</evidence>